<dbReference type="Gene3D" id="3.30.70.330">
    <property type="match status" value="1"/>
</dbReference>
<evidence type="ECO:0000256" key="3">
    <source>
        <dbReference type="ARBA" id="ARBA00023187"/>
    </source>
</evidence>
<dbReference type="Proteomes" id="UP000631114">
    <property type="component" value="Unassembled WGS sequence"/>
</dbReference>
<dbReference type="InterPro" id="IPR035979">
    <property type="entry name" value="RBD_domain_sf"/>
</dbReference>
<evidence type="ECO:0000256" key="2">
    <source>
        <dbReference type="ARBA" id="ARBA00022884"/>
    </source>
</evidence>
<dbReference type="GO" id="GO:0008380">
    <property type="term" value="P:RNA splicing"/>
    <property type="evidence" value="ECO:0007669"/>
    <property type="project" value="UniProtKB-KW"/>
</dbReference>
<dbReference type="OrthoDB" id="1742066at2759"/>
<dbReference type="PANTHER" id="PTHR23139">
    <property type="entry name" value="RNA-BINDING PROTEIN"/>
    <property type="match status" value="1"/>
</dbReference>
<keyword evidence="2" id="KW-0694">RNA-binding</keyword>
<dbReference type="GO" id="GO:0003723">
    <property type="term" value="F:RNA binding"/>
    <property type="evidence" value="ECO:0007669"/>
    <property type="project" value="UniProtKB-KW"/>
</dbReference>
<dbReference type="InterPro" id="IPR012677">
    <property type="entry name" value="Nucleotide-bd_a/b_plait_sf"/>
</dbReference>
<accession>A0A835IGW6</accession>
<name>A0A835IGW6_9MAGN</name>
<keyword evidence="3" id="KW-0508">mRNA splicing</keyword>
<dbReference type="GO" id="GO:0006397">
    <property type="term" value="P:mRNA processing"/>
    <property type="evidence" value="ECO:0007669"/>
    <property type="project" value="UniProtKB-KW"/>
</dbReference>
<proteinExistence type="predicted"/>
<evidence type="ECO:0000313" key="4">
    <source>
        <dbReference type="EMBL" id="KAF9616774.1"/>
    </source>
</evidence>
<sequence>MVSYPKSSFAFSDLSQEGIPSRSWSTQVLMLKQIRVSSVVSWVVSQSVKDLLVSWALRVHSPKGCKLWNILPFAIMWALWLERNRRHFDGCVTSMAEVTRHAHRVYVGGLPAGADEQKIVSFFGHVLVDIGAHTGPALAVVNIHINREKNLAILEMSSVALASNTMALNGIIFEVSTSAQPFCC</sequence>
<dbReference type="AlphaFoldDB" id="A0A835IGW6"/>
<evidence type="ECO:0000256" key="1">
    <source>
        <dbReference type="ARBA" id="ARBA00022664"/>
    </source>
</evidence>
<organism evidence="4 5">
    <name type="scientific">Coptis chinensis</name>
    <dbReference type="NCBI Taxonomy" id="261450"/>
    <lineage>
        <taxon>Eukaryota</taxon>
        <taxon>Viridiplantae</taxon>
        <taxon>Streptophyta</taxon>
        <taxon>Embryophyta</taxon>
        <taxon>Tracheophyta</taxon>
        <taxon>Spermatophyta</taxon>
        <taxon>Magnoliopsida</taxon>
        <taxon>Ranunculales</taxon>
        <taxon>Ranunculaceae</taxon>
        <taxon>Coptidoideae</taxon>
        <taxon>Coptis</taxon>
    </lineage>
</organism>
<protein>
    <recommendedName>
        <fullName evidence="6">RRM domain-containing protein</fullName>
    </recommendedName>
</protein>
<reference evidence="4 5" key="1">
    <citation type="submission" date="2020-10" db="EMBL/GenBank/DDBJ databases">
        <title>The Coptis chinensis genome and diversification of protoberbering-type alkaloids.</title>
        <authorList>
            <person name="Wang B."/>
            <person name="Shu S."/>
            <person name="Song C."/>
            <person name="Liu Y."/>
        </authorList>
    </citation>
    <scope>NUCLEOTIDE SEQUENCE [LARGE SCALE GENOMIC DNA]</scope>
    <source>
        <strain evidence="4">HL-2020</strain>
        <tissue evidence="4">Leaf</tissue>
    </source>
</reference>
<keyword evidence="5" id="KW-1185">Reference proteome</keyword>
<dbReference type="EMBL" id="JADFTS010000003">
    <property type="protein sequence ID" value="KAF9616774.1"/>
    <property type="molecule type" value="Genomic_DNA"/>
</dbReference>
<evidence type="ECO:0008006" key="6">
    <source>
        <dbReference type="Google" id="ProtNLM"/>
    </source>
</evidence>
<comment type="caution">
    <text evidence="4">The sequence shown here is derived from an EMBL/GenBank/DDBJ whole genome shotgun (WGS) entry which is preliminary data.</text>
</comment>
<dbReference type="SUPFAM" id="SSF54928">
    <property type="entry name" value="RNA-binding domain, RBD"/>
    <property type="match status" value="1"/>
</dbReference>
<gene>
    <name evidence="4" type="ORF">IFM89_032327</name>
</gene>
<keyword evidence="1" id="KW-0507">mRNA processing</keyword>
<evidence type="ECO:0000313" key="5">
    <source>
        <dbReference type="Proteomes" id="UP000631114"/>
    </source>
</evidence>